<reference evidence="8" key="1">
    <citation type="submission" date="2022-06" db="EMBL/GenBank/DDBJ databases">
        <title>New cyanobacteria of genus Symplocastrum in benthos of Lake Baikal.</title>
        <authorList>
            <person name="Sorokovikova E."/>
            <person name="Tikhonova I."/>
            <person name="Krasnopeev A."/>
            <person name="Evseev P."/>
            <person name="Gladkikh A."/>
            <person name="Belykh O."/>
        </authorList>
    </citation>
    <scope>NUCLEOTIDE SEQUENCE</scope>
    <source>
        <strain evidence="8">BBK-W-15</strain>
    </source>
</reference>
<name>A0AAE3KMK1_9CYAN</name>
<keyword evidence="9" id="KW-1185">Reference proteome</keyword>
<keyword evidence="4 7" id="KW-0812">Transmembrane</keyword>
<dbReference type="InterPro" id="IPR051907">
    <property type="entry name" value="DoxX-like_oxidoreductase"/>
</dbReference>
<evidence type="ECO:0000256" key="7">
    <source>
        <dbReference type="SAM" id="Phobius"/>
    </source>
</evidence>
<evidence type="ECO:0000256" key="2">
    <source>
        <dbReference type="ARBA" id="ARBA00006679"/>
    </source>
</evidence>
<accession>A0AAE3KMK1</accession>
<evidence type="ECO:0000256" key="5">
    <source>
        <dbReference type="ARBA" id="ARBA00022989"/>
    </source>
</evidence>
<comment type="subcellular location">
    <subcellularLocation>
        <location evidence="1">Cell membrane</location>
        <topology evidence="1">Multi-pass membrane protein</topology>
    </subcellularLocation>
</comment>
<dbReference type="GO" id="GO:0005886">
    <property type="term" value="C:plasma membrane"/>
    <property type="evidence" value="ECO:0007669"/>
    <property type="project" value="UniProtKB-SubCell"/>
</dbReference>
<keyword evidence="5 7" id="KW-1133">Transmembrane helix</keyword>
<feature type="transmembrane region" description="Helical" evidence="7">
    <location>
        <begin position="7"/>
        <end position="24"/>
    </location>
</feature>
<feature type="transmembrane region" description="Helical" evidence="7">
    <location>
        <begin position="74"/>
        <end position="92"/>
    </location>
</feature>
<sequence>MKRETIIPLLARIFLSAIFLWSGINKIINPVGTQEYMAAQGLPFTGLLLVFAIATEILGGLSVLLGYKARWGAGILLGFLIPTTLIFHNNLADRMTQVMFLKNLAIMGGLLMIMEYGAGQIVVRFKGKRKS</sequence>
<dbReference type="Proteomes" id="UP001204953">
    <property type="component" value="Unassembled WGS sequence"/>
</dbReference>
<comment type="similarity">
    <text evidence="2">Belongs to the DoxX family.</text>
</comment>
<dbReference type="PANTHER" id="PTHR33452">
    <property type="entry name" value="OXIDOREDUCTASE CATD-RELATED"/>
    <property type="match status" value="1"/>
</dbReference>
<gene>
    <name evidence="8" type="ORF">NJ959_04500</name>
</gene>
<evidence type="ECO:0000313" key="9">
    <source>
        <dbReference type="Proteomes" id="UP001204953"/>
    </source>
</evidence>
<dbReference type="Pfam" id="PF07681">
    <property type="entry name" value="DoxX"/>
    <property type="match status" value="1"/>
</dbReference>
<evidence type="ECO:0000256" key="1">
    <source>
        <dbReference type="ARBA" id="ARBA00004651"/>
    </source>
</evidence>
<dbReference type="PANTHER" id="PTHR33452:SF1">
    <property type="entry name" value="INNER MEMBRANE PROTEIN YPHA-RELATED"/>
    <property type="match status" value="1"/>
</dbReference>
<keyword evidence="3" id="KW-1003">Cell membrane</keyword>
<comment type="caution">
    <text evidence="8">The sequence shown here is derived from an EMBL/GenBank/DDBJ whole genome shotgun (WGS) entry which is preliminary data.</text>
</comment>
<feature type="transmembrane region" description="Helical" evidence="7">
    <location>
        <begin position="104"/>
        <end position="123"/>
    </location>
</feature>
<evidence type="ECO:0000256" key="6">
    <source>
        <dbReference type="ARBA" id="ARBA00023136"/>
    </source>
</evidence>
<protein>
    <submittedName>
        <fullName evidence="8">DoxX family protein</fullName>
    </submittedName>
</protein>
<keyword evidence="6 7" id="KW-0472">Membrane</keyword>
<organism evidence="8 9">
    <name type="scientific">Limnofasciculus baicalensis BBK-W-15</name>
    <dbReference type="NCBI Taxonomy" id="2699891"/>
    <lineage>
        <taxon>Bacteria</taxon>
        <taxon>Bacillati</taxon>
        <taxon>Cyanobacteriota</taxon>
        <taxon>Cyanophyceae</taxon>
        <taxon>Coleofasciculales</taxon>
        <taxon>Coleofasciculaceae</taxon>
        <taxon>Limnofasciculus</taxon>
        <taxon>Limnofasciculus baicalensis</taxon>
    </lineage>
</organism>
<dbReference type="EMBL" id="JAMZMM010000026">
    <property type="protein sequence ID" value="MCP2727738.1"/>
    <property type="molecule type" value="Genomic_DNA"/>
</dbReference>
<dbReference type="InterPro" id="IPR032808">
    <property type="entry name" value="DoxX"/>
</dbReference>
<evidence type="ECO:0000313" key="8">
    <source>
        <dbReference type="EMBL" id="MCP2727738.1"/>
    </source>
</evidence>
<evidence type="ECO:0000256" key="3">
    <source>
        <dbReference type="ARBA" id="ARBA00022475"/>
    </source>
</evidence>
<dbReference type="AlphaFoldDB" id="A0AAE3KMK1"/>
<feature type="transmembrane region" description="Helical" evidence="7">
    <location>
        <begin position="44"/>
        <end position="67"/>
    </location>
</feature>
<dbReference type="RefSeq" id="WP_254010548.1">
    <property type="nucleotide sequence ID" value="NZ_JAMZMM010000026.1"/>
</dbReference>
<evidence type="ECO:0000256" key="4">
    <source>
        <dbReference type="ARBA" id="ARBA00022692"/>
    </source>
</evidence>
<proteinExistence type="inferred from homology"/>